<dbReference type="InterPro" id="IPR007049">
    <property type="entry name" value="Carb-sel_porin_OprB"/>
</dbReference>
<keyword evidence="2" id="KW-0732">Signal</keyword>
<dbReference type="AlphaFoldDB" id="A0A7C3ZMP1"/>
<reference evidence="4" key="1">
    <citation type="journal article" date="2020" name="mSystems">
        <title>Genome- and Community-Level Interaction Insights into Carbon Utilization and Element Cycling Functions of Hydrothermarchaeota in Hydrothermal Sediment.</title>
        <authorList>
            <person name="Zhou Z."/>
            <person name="Liu Y."/>
            <person name="Xu W."/>
            <person name="Pan J."/>
            <person name="Luo Z.H."/>
            <person name="Li M."/>
        </authorList>
    </citation>
    <scope>NUCLEOTIDE SEQUENCE [LARGE SCALE GENOMIC DNA]</scope>
    <source>
        <strain evidence="4">SpSt-374</strain>
    </source>
</reference>
<dbReference type="PANTHER" id="PTHR43308:SF1">
    <property type="entry name" value="OUTER MEMBRANE PROTEIN ALPHA"/>
    <property type="match status" value="1"/>
</dbReference>
<name>A0A7C3ZMP1_9CYAN</name>
<proteinExistence type="inferred from homology"/>
<dbReference type="Pfam" id="PF00395">
    <property type="entry name" value="SLH"/>
    <property type="match status" value="1"/>
</dbReference>
<evidence type="ECO:0000256" key="1">
    <source>
        <dbReference type="ARBA" id="ARBA00008769"/>
    </source>
</evidence>
<dbReference type="InterPro" id="IPR047684">
    <property type="entry name" value="Por_som-like"/>
</dbReference>
<protein>
    <recommendedName>
        <fullName evidence="3">SLH domain-containing protein</fullName>
    </recommendedName>
</protein>
<dbReference type="EMBL" id="DSPX01000197">
    <property type="protein sequence ID" value="HGG02705.1"/>
    <property type="molecule type" value="Genomic_DNA"/>
</dbReference>
<dbReference type="InterPro" id="IPR051465">
    <property type="entry name" value="Cell_Envelope_Struct_Comp"/>
</dbReference>
<dbReference type="PANTHER" id="PTHR43308">
    <property type="entry name" value="OUTER MEMBRANE PROTEIN ALPHA-RELATED"/>
    <property type="match status" value="1"/>
</dbReference>
<evidence type="ECO:0000313" key="4">
    <source>
        <dbReference type="EMBL" id="HGG02705.1"/>
    </source>
</evidence>
<dbReference type="PROSITE" id="PS51272">
    <property type="entry name" value="SLH"/>
    <property type="match status" value="1"/>
</dbReference>
<dbReference type="InterPro" id="IPR038673">
    <property type="entry name" value="OprB_sf"/>
</dbReference>
<feature type="chain" id="PRO_5028523330" description="SLH domain-containing protein" evidence="2">
    <location>
        <begin position="40"/>
        <end position="553"/>
    </location>
</feature>
<dbReference type="Gene3D" id="2.40.160.180">
    <property type="entry name" value="Carbohydrate-selective porin OprB"/>
    <property type="match status" value="1"/>
</dbReference>
<dbReference type="NCBIfam" id="NF033921">
    <property type="entry name" value="por_somb"/>
    <property type="match status" value="1"/>
</dbReference>
<sequence>METVPINNQMRWNHQKGLKLAPGVIISTLLLSNAANAQADPSQLLQQLDEYNPISQSAQSTESLERINSVSELRDVRPTDWAYSAVQSLAERYGCLLAYPDDTYRGNRALTRYEFAAGLDACLNVVQRLIQEGTSQIGDSDLSSIKRLQEEFAAELATLRARVDGIEVRTAELEANRFSTTTKLQGEAIFVLTGVATGDDAAGNPIDRVTTFGHRTRLNFETSFTGKDLLQTRLQTSNLPPFSESATLTPQGDQAFASDSGNAFEVDALLYSTPVTENLEVTFAANAGESDNFASTVNPFFDGDAGSGALSTFGTRHPIYYLIENAGMGLRYAFNEKVELGLGYMATDGPSPTQQNGLFNGAYGAIAQLLLKPSDRLQIGLTYLNAYNNETGTGSNLSNFRSFSENTLGEAVPIISNAYGFQASWQLHDHVAIGGWVGYINAQPLSTLNGQIKRGSMDIWNWAVNLSFPDIGKPGSLAGILVGMEPRVTSSTVELLGTKVEDPDTGLHIEAFYQYPMSDNIAITPGIIWLTAPDHNANNDDIVIGTIRTTFNF</sequence>
<dbReference type="GO" id="GO:0008643">
    <property type="term" value="P:carbohydrate transport"/>
    <property type="evidence" value="ECO:0007669"/>
    <property type="project" value="InterPro"/>
</dbReference>
<gene>
    <name evidence="4" type="ORF">ENR15_19200</name>
</gene>
<comment type="caution">
    <text evidence="4">The sequence shown here is derived from an EMBL/GenBank/DDBJ whole genome shotgun (WGS) entry which is preliminary data.</text>
</comment>
<evidence type="ECO:0000256" key="2">
    <source>
        <dbReference type="RuleBase" id="RU363072"/>
    </source>
</evidence>
<comment type="similarity">
    <text evidence="1 2">Belongs to the OprB family.</text>
</comment>
<organism evidence="4">
    <name type="scientific">Planktothricoides sp. SpSt-374</name>
    <dbReference type="NCBI Taxonomy" id="2282167"/>
    <lineage>
        <taxon>Bacteria</taxon>
        <taxon>Bacillati</taxon>
        <taxon>Cyanobacteriota</taxon>
        <taxon>Cyanophyceae</taxon>
        <taxon>Oscillatoriophycideae</taxon>
        <taxon>Oscillatoriales</taxon>
        <taxon>Oscillatoriaceae</taxon>
        <taxon>Planktothricoides</taxon>
    </lineage>
</organism>
<dbReference type="GO" id="GO:0016020">
    <property type="term" value="C:membrane"/>
    <property type="evidence" value="ECO:0007669"/>
    <property type="project" value="InterPro"/>
</dbReference>
<feature type="domain" description="SLH" evidence="3">
    <location>
        <begin position="69"/>
        <end position="133"/>
    </location>
</feature>
<evidence type="ECO:0000259" key="3">
    <source>
        <dbReference type="PROSITE" id="PS51272"/>
    </source>
</evidence>
<dbReference type="InterPro" id="IPR001119">
    <property type="entry name" value="SLH_dom"/>
</dbReference>
<feature type="signal peptide" evidence="2">
    <location>
        <begin position="1"/>
        <end position="39"/>
    </location>
</feature>
<accession>A0A7C3ZMP1</accession>
<dbReference type="GO" id="GO:0015288">
    <property type="term" value="F:porin activity"/>
    <property type="evidence" value="ECO:0007669"/>
    <property type="project" value="InterPro"/>
</dbReference>
<dbReference type="Pfam" id="PF04966">
    <property type="entry name" value="OprB"/>
    <property type="match status" value="1"/>
</dbReference>